<organism evidence="2 3">
    <name type="scientific">Marasmius tenuissimus</name>
    <dbReference type="NCBI Taxonomy" id="585030"/>
    <lineage>
        <taxon>Eukaryota</taxon>
        <taxon>Fungi</taxon>
        <taxon>Dikarya</taxon>
        <taxon>Basidiomycota</taxon>
        <taxon>Agaricomycotina</taxon>
        <taxon>Agaricomycetes</taxon>
        <taxon>Agaricomycetidae</taxon>
        <taxon>Agaricales</taxon>
        <taxon>Marasmiineae</taxon>
        <taxon>Marasmiaceae</taxon>
        <taxon>Marasmius</taxon>
    </lineage>
</organism>
<dbReference type="Proteomes" id="UP001437256">
    <property type="component" value="Unassembled WGS sequence"/>
</dbReference>
<name>A0ABR2ZP73_9AGAR</name>
<accession>A0ABR2ZP73</accession>
<dbReference type="EMBL" id="JBBXMP010000098">
    <property type="protein sequence ID" value="KAL0062724.1"/>
    <property type="molecule type" value="Genomic_DNA"/>
</dbReference>
<keyword evidence="3" id="KW-1185">Reference proteome</keyword>
<feature type="compositionally biased region" description="Basic and acidic residues" evidence="1">
    <location>
        <begin position="41"/>
        <end position="62"/>
    </location>
</feature>
<feature type="region of interest" description="Disordered" evidence="1">
    <location>
        <begin position="1"/>
        <end position="162"/>
    </location>
</feature>
<gene>
    <name evidence="2" type="ORF">AAF712_010419</name>
</gene>
<reference evidence="2 3" key="1">
    <citation type="submission" date="2024-05" db="EMBL/GenBank/DDBJ databases">
        <title>A draft genome resource for the thread blight pathogen Marasmius tenuissimus strain MS-2.</title>
        <authorList>
            <person name="Yulfo-Soto G.E."/>
            <person name="Baruah I.K."/>
            <person name="Amoako-Attah I."/>
            <person name="Bukari Y."/>
            <person name="Meinhardt L.W."/>
            <person name="Bailey B.A."/>
            <person name="Cohen S.P."/>
        </authorList>
    </citation>
    <scope>NUCLEOTIDE SEQUENCE [LARGE SCALE GENOMIC DNA]</scope>
    <source>
        <strain evidence="2 3">MS-2</strain>
    </source>
</reference>
<evidence type="ECO:0000256" key="1">
    <source>
        <dbReference type="SAM" id="MobiDB-lite"/>
    </source>
</evidence>
<feature type="compositionally biased region" description="Basic residues" evidence="1">
    <location>
        <begin position="127"/>
        <end position="139"/>
    </location>
</feature>
<sequence>MAARIRRHTTGGMSTNEGEKLMHKSSACDSLEGLPPALRKQKVEDARAKQREYARRSRERKAAMQQTSASTPSPTKSTTKPSTPSRIKSSKAGPGERAEKTSVTPKSSGGSSLKATPKQNLIETERQRKKRQTKQRKPQSKQADPPQIPSTKPPRIVLPWWV</sequence>
<protein>
    <submittedName>
        <fullName evidence="2">Uncharacterized protein</fullName>
    </submittedName>
</protein>
<evidence type="ECO:0000313" key="2">
    <source>
        <dbReference type="EMBL" id="KAL0062724.1"/>
    </source>
</evidence>
<feature type="compositionally biased region" description="Low complexity" evidence="1">
    <location>
        <begin position="67"/>
        <end position="91"/>
    </location>
</feature>
<comment type="caution">
    <text evidence="2">The sequence shown here is derived from an EMBL/GenBank/DDBJ whole genome shotgun (WGS) entry which is preliminary data.</text>
</comment>
<feature type="compositionally biased region" description="Polar residues" evidence="1">
    <location>
        <begin position="101"/>
        <end position="122"/>
    </location>
</feature>
<evidence type="ECO:0000313" key="3">
    <source>
        <dbReference type="Proteomes" id="UP001437256"/>
    </source>
</evidence>
<proteinExistence type="predicted"/>